<comment type="function">
    <text evidence="7">Required for formation of the rod structure of the flagellar apparatus. Together with FliI and FliH, may constitute the export apparatus of flagellin.</text>
</comment>
<dbReference type="PIRSF" id="PIRSF005419">
    <property type="entry name" value="FlhA"/>
    <property type="match status" value="1"/>
</dbReference>
<feature type="transmembrane region" description="Helical" evidence="7">
    <location>
        <begin position="20"/>
        <end position="38"/>
    </location>
</feature>
<feature type="transmembrane region" description="Helical" evidence="7">
    <location>
        <begin position="107"/>
        <end position="133"/>
    </location>
</feature>
<comment type="caution">
    <text evidence="8">The sequence shown here is derived from an EMBL/GenBank/DDBJ whole genome shotgun (WGS) entry which is preliminary data.</text>
</comment>
<dbReference type="InterPro" id="IPR001712">
    <property type="entry name" value="T3SS_FHIPEP"/>
</dbReference>
<dbReference type="GO" id="GO:0005886">
    <property type="term" value="C:plasma membrane"/>
    <property type="evidence" value="ECO:0007669"/>
    <property type="project" value="UniProtKB-SubCell"/>
</dbReference>
<feature type="transmembrane region" description="Helical" evidence="7">
    <location>
        <begin position="204"/>
        <end position="224"/>
    </location>
</feature>
<dbReference type="PANTHER" id="PTHR30161:SF1">
    <property type="entry name" value="FLAGELLAR BIOSYNTHESIS PROTEIN FLHA-RELATED"/>
    <property type="match status" value="1"/>
</dbReference>
<dbReference type="AlphaFoldDB" id="A0A532V4W6"/>
<evidence type="ECO:0000313" key="9">
    <source>
        <dbReference type="Proteomes" id="UP000319619"/>
    </source>
</evidence>
<feature type="transmembrane region" description="Helical" evidence="7">
    <location>
        <begin position="75"/>
        <end position="95"/>
    </location>
</feature>
<dbReference type="PRINTS" id="PR00949">
    <property type="entry name" value="TYPE3IMAPROT"/>
</dbReference>
<dbReference type="EMBL" id="NJBN01000001">
    <property type="protein sequence ID" value="TKJ42244.1"/>
    <property type="molecule type" value="Genomic_DNA"/>
</dbReference>
<accession>A0A532V4W6</accession>
<keyword evidence="4 7" id="KW-0812">Transmembrane</keyword>
<keyword evidence="8" id="KW-0282">Flagellum</keyword>
<keyword evidence="7" id="KW-1005">Bacterial flagellum biogenesis</keyword>
<evidence type="ECO:0000256" key="6">
    <source>
        <dbReference type="ARBA" id="ARBA00023136"/>
    </source>
</evidence>
<evidence type="ECO:0000256" key="4">
    <source>
        <dbReference type="ARBA" id="ARBA00022692"/>
    </source>
</evidence>
<feature type="transmembrane region" description="Helical" evidence="7">
    <location>
        <begin position="44"/>
        <end position="63"/>
    </location>
</feature>
<evidence type="ECO:0000256" key="7">
    <source>
        <dbReference type="RuleBase" id="RU364093"/>
    </source>
</evidence>
<evidence type="ECO:0000313" key="8">
    <source>
        <dbReference type="EMBL" id="TKJ42244.1"/>
    </source>
</evidence>
<keyword evidence="8" id="KW-0966">Cell projection</keyword>
<dbReference type="PANTHER" id="PTHR30161">
    <property type="entry name" value="FLAGELLAR EXPORT PROTEIN, MEMBRANE FLHA SUBUNIT-RELATED"/>
    <property type="match status" value="1"/>
</dbReference>
<keyword evidence="8" id="KW-0969">Cilium</keyword>
<feature type="transmembrane region" description="Helical" evidence="7">
    <location>
        <begin position="244"/>
        <end position="265"/>
    </location>
</feature>
<evidence type="ECO:0000256" key="1">
    <source>
        <dbReference type="ARBA" id="ARBA00004651"/>
    </source>
</evidence>
<keyword evidence="6 7" id="KW-0472">Membrane</keyword>
<organism evidence="8 9">
    <name type="scientific">candidate division LCP-89 bacterium B3_LCP</name>
    <dbReference type="NCBI Taxonomy" id="2012998"/>
    <lineage>
        <taxon>Bacteria</taxon>
        <taxon>Pseudomonadati</taxon>
        <taxon>Bacteria division LCP-89</taxon>
    </lineage>
</organism>
<dbReference type="Proteomes" id="UP000319619">
    <property type="component" value="Unassembled WGS sequence"/>
</dbReference>
<keyword evidence="7" id="KW-0813">Transport</keyword>
<dbReference type="InterPro" id="IPR042194">
    <property type="entry name" value="FHIPEP_1"/>
</dbReference>
<dbReference type="InterPro" id="IPR006301">
    <property type="entry name" value="FlhA"/>
</dbReference>
<comment type="subcellular location">
    <subcellularLocation>
        <location evidence="1 7">Cell membrane</location>
        <topology evidence="1 7">Multi-pass membrane protein</topology>
    </subcellularLocation>
</comment>
<dbReference type="GO" id="GO:0044780">
    <property type="term" value="P:bacterial-type flagellum assembly"/>
    <property type="evidence" value="ECO:0007669"/>
    <property type="project" value="InterPro"/>
</dbReference>
<dbReference type="Gene3D" id="1.10.8.540">
    <property type="entry name" value="FHIPEP family, domain 3"/>
    <property type="match status" value="1"/>
</dbReference>
<comment type="similarity">
    <text evidence="2 7">Belongs to the FHIPEP (flagella/HR/invasion proteins export pore) family.</text>
</comment>
<evidence type="ECO:0000256" key="5">
    <source>
        <dbReference type="ARBA" id="ARBA00022989"/>
    </source>
</evidence>
<dbReference type="Pfam" id="PF00771">
    <property type="entry name" value="FHIPEP"/>
    <property type="match status" value="1"/>
</dbReference>
<protein>
    <recommendedName>
        <fullName evidence="7">Flagellar biosynthesis protein FlhA</fullName>
    </recommendedName>
</protein>
<feature type="transmembrane region" description="Helical" evidence="7">
    <location>
        <begin position="285"/>
        <end position="318"/>
    </location>
</feature>
<proteinExistence type="inferred from homology"/>
<dbReference type="NCBIfam" id="TIGR01398">
    <property type="entry name" value="FlhA"/>
    <property type="match status" value="1"/>
</dbReference>
<evidence type="ECO:0000256" key="3">
    <source>
        <dbReference type="ARBA" id="ARBA00022475"/>
    </source>
</evidence>
<dbReference type="Gene3D" id="3.40.30.60">
    <property type="entry name" value="FHIPEP family, domain 1"/>
    <property type="match status" value="1"/>
</dbReference>
<dbReference type="Gene3D" id="3.40.50.12790">
    <property type="entry name" value="FHIPEP family, domain 4"/>
    <property type="match status" value="1"/>
</dbReference>
<keyword evidence="7" id="KW-0653">Protein transport</keyword>
<keyword evidence="5 7" id="KW-1133">Transmembrane helix</keyword>
<evidence type="ECO:0000256" key="2">
    <source>
        <dbReference type="ARBA" id="ARBA00008835"/>
    </source>
</evidence>
<dbReference type="PROSITE" id="PS00994">
    <property type="entry name" value="FHIPEP"/>
    <property type="match status" value="1"/>
</dbReference>
<keyword evidence="3 7" id="KW-1003">Cell membrane</keyword>
<keyword evidence="7" id="KW-1006">Bacterial flagellum protein export</keyword>
<dbReference type="InterPro" id="IPR042193">
    <property type="entry name" value="FHIPEP_3"/>
</dbReference>
<dbReference type="GO" id="GO:0009306">
    <property type="term" value="P:protein secretion"/>
    <property type="evidence" value="ECO:0007669"/>
    <property type="project" value="InterPro"/>
</dbReference>
<gene>
    <name evidence="7 8" type="primary">flhA</name>
    <name evidence="8" type="ORF">CEE37_00780</name>
</gene>
<sequence length="701" mass="76045">MLKSAINNPYARNIAGRSDVFLAVGVIGILIVMIIPIPTFLLDLLLALNITLAVVILMVAMYTDEVLSFSVFPGLLLVITLFRLSLNVASTRLILGEAYAGTIIQAFGGYVVAGNYVVGVVIFLILVLINFVVITKGSGRIAEVAARFTLDAMPGKQMAIDADLNNGLIDEEEARERREKITREADFYGAMDGASKFVRGDAMAGLLITAVNIVGGLIIGVLQLKLSASEALSTYTILTVGDGLVAQIPALIISTSAGIIVSRAASESNLGSDLTSQLLQQPRPLFIASGVLAFFAIVPGLPTIPFLVLSGIAGYLGYQLGNAEKDMQKEGMDEASQKAAKREPERIEDYLNVDPLELEIGYGLIPLVDNEQNGDLLSRITLIRKQQALSLGIVIPPIRIRDNIQLKPQQYVIKIRGNEAASGELHMGHFLALNPGTAKGKIEGVQTKEPTYGLPAVWIASNKKDRAENMGYTVVEPAAVLSTHLVEVLKSSAHKILSREDTKSLIDNFKKQNATVVDELVPAQLTYGAVHKVLQKLLKEGIPVRDLGTILETLSDYSSLTKDTDILTEYVRYSLSPAITHKYQDPDGKIYALTLDPSLEKMISEEFQQQQGQKTFALTLPPNVLNQIYIQLNDYVQEMQSQGRVAILVCSPTVRAAMRRLTEPVLPQLSVISYGELLVNAEVESLGMVTLQPQQAEVPAA</sequence>
<reference evidence="8 9" key="1">
    <citation type="submission" date="2017-06" db="EMBL/GenBank/DDBJ databases">
        <title>Novel microbial phyla capable of carbon fixation and sulfur reduction in deep-sea sediments.</title>
        <authorList>
            <person name="Huang J."/>
            <person name="Baker B."/>
            <person name="Wang Y."/>
        </authorList>
    </citation>
    <scope>NUCLEOTIDE SEQUENCE [LARGE SCALE GENOMIC DNA]</scope>
    <source>
        <strain evidence="8">B3_LCP</strain>
    </source>
</reference>
<dbReference type="InterPro" id="IPR025505">
    <property type="entry name" value="FHIPEP_CS"/>
</dbReference>
<name>A0A532V4W6_UNCL8</name>
<dbReference type="InterPro" id="IPR042196">
    <property type="entry name" value="FHIPEP_4"/>
</dbReference>